<dbReference type="Pfam" id="PF13378">
    <property type="entry name" value="MR_MLE_C"/>
    <property type="match status" value="1"/>
</dbReference>
<dbReference type="Pfam" id="PF02746">
    <property type="entry name" value="MR_MLE_N"/>
    <property type="match status" value="1"/>
</dbReference>
<evidence type="ECO:0000256" key="3">
    <source>
        <dbReference type="ARBA" id="ARBA00022723"/>
    </source>
</evidence>
<reference evidence="7" key="1">
    <citation type="submission" date="2018-05" db="EMBL/GenBank/DDBJ databases">
        <authorList>
            <person name="Lanie J.A."/>
            <person name="Ng W.-L."/>
            <person name="Kazmierczak K.M."/>
            <person name="Andrzejewski T.M."/>
            <person name="Davidsen T.M."/>
            <person name="Wayne K.J."/>
            <person name="Tettelin H."/>
            <person name="Glass J.I."/>
            <person name="Rusch D."/>
            <person name="Podicherti R."/>
            <person name="Tsui H.-C.T."/>
            <person name="Winkler M.E."/>
        </authorList>
    </citation>
    <scope>NUCLEOTIDE SEQUENCE</scope>
</reference>
<dbReference type="InterPro" id="IPR029017">
    <property type="entry name" value="Enolase-like_N"/>
</dbReference>
<evidence type="ECO:0000256" key="1">
    <source>
        <dbReference type="ARBA" id="ARBA00001946"/>
    </source>
</evidence>
<evidence type="ECO:0000256" key="4">
    <source>
        <dbReference type="ARBA" id="ARBA00022842"/>
    </source>
</evidence>
<evidence type="ECO:0000259" key="6">
    <source>
        <dbReference type="SMART" id="SM00922"/>
    </source>
</evidence>
<keyword evidence="3" id="KW-0479">Metal-binding</keyword>
<dbReference type="Gene3D" id="3.20.20.120">
    <property type="entry name" value="Enolase-like C-terminal domain"/>
    <property type="match status" value="1"/>
</dbReference>
<dbReference type="PANTHER" id="PTHR48073">
    <property type="entry name" value="O-SUCCINYLBENZOATE SYNTHASE-RELATED"/>
    <property type="match status" value="1"/>
</dbReference>
<dbReference type="FunFam" id="3.30.390.10:FF:000009">
    <property type="entry name" value="Hydrophobic dipeptide epimerase"/>
    <property type="match status" value="1"/>
</dbReference>
<evidence type="ECO:0000256" key="5">
    <source>
        <dbReference type="ARBA" id="ARBA00023235"/>
    </source>
</evidence>
<dbReference type="SFLD" id="SFLDS00001">
    <property type="entry name" value="Enolase"/>
    <property type="match status" value="1"/>
</dbReference>
<dbReference type="GO" id="GO:0046872">
    <property type="term" value="F:metal ion binding"/>
    <property type="evidence" value="ECO:0007669"/>
    <property type="project" value="UniProtKB-KW"/>
</dbReference>
<gene>
    <name evidence="7" type="ORF">METZ01_LOCUS202358</name>
</gene>
<comment type="similarity">
    <text evidence="2">Belongs to the mandelate racemase/muconate lactonizing enzyme family.</text>
</comment>
<dbReference type="SFLD" id="SFLDG00180">
    <property type="entry name" value="muconate_cycloisomerase"/>
    <property type="match status" value="1"/>
</dbReference>
<proteinExistence type="inferred from homology"/>
<keyword evidence="4" id="KW-0460">Magnesium</keyword>
<dbReference type="InterPro" id="IPR013342">
    <property type="entry name" value="Mandelate_racemase_C"/>
</dbReference>
<dbReference type="InterPro" id="IPR029065">
    <property type="entry name" value="Enolase_C-like"/>
</dbReference>
<dbReference type="GO" id="GO:0016855">
    <property type="term" value="F:racemase and epimerase activity, acting on amino acids and derivatives"/>
    <property type="evidence" value="ECO:0007669"/>
    <property type="project" value="InterPro"/>
</dbReference>
<sequence length="355" mass="39400">MKIVSVNVHKHDMQLKAPWAIAGRVTESVQNIFVEIQSNKEIKGIGSGAPSADVTGENFTAAYNRLQSMAEKMIGWDVDNENHILERLQSDLKDFPAARAAIDMALFDLLAKSEKTPLLERLGQVHEAFPTSITIGVAPLEKTIKDAKNHLQEGFKILKLKIGENVDEDIDKVFALSELSSEGPLIRVDANQGYSIEDLEKFYEKTRHLGLELIEQPLPKNQIKEMLNFPKELRDICVADESLHSPADAIQLTDKIRPFGIFNIKLMKCGGIYPALKIAKIAENEDIKLMWGCMDESKISIAAALHAALASSATEYLDLDGHFDLKWDLVSGGYICENGVMTINNRPGLGVYNDI</sequence>
<dbReference type="SMART" id="SM00922">
    <property type="entry name" value="MR_MLE"/>
    <property type="match status" value="1"/>
</dbReference>
<dbReference type="CDD" id="cd03319">
    <property type="entry name" value="L-Ala-DL-Glu_epimerase"/>
    <property type="match status" value="1"/>
</dbReference>
<dbReference type="AlphaFoldDB" id="A0A382EHE9"/>
<dbReference type="InterPro" id="IPR036849">
    <property type="entry name" value="Enolase-like_C_sf"/>
</dbReference>
<evidence type="ECO:0000313" key="7">
    <source>
        <dbReference type="EMBL" id="SVB49504.1"/>
    </source>
</evidence>
<dbReference type="SUPFAM" id="SSF54826">
    <property type="entry name" value="Enolase N-terminal domain-like"/>
    <property type="match status" value="1"/>
</dbReference>
<dbReference type="InterPro" id="IPR034603">
    <property type="entry name" value="Dipeptide_epimerase"/>
</dbReference>
<organism evidence="7">
    <name type="scientific">marine metagenome</name>
    <dbReference type="NCBI Taxonomy" id="408172"/>
    <lineage>
        <taxon>unclassified sequences</taxon>
        <taxon>metagenomes</taxon>
        <taxon>ecological metagenomes</taxon>
    </lineage>
</organism>
<keyword evidence="5" id="KW-0413">Isomerase</keyword>
<dbReference type="InterPro" id="IPR013341">
    <property type="entry name" value="Mandelate_racemase_N_dom"/>
</dbReference>
<protein>
    <recommendedName>
        <fullName evidence="6">Mandelate racemase/muconate lactonizing enzyme C-terminal domain-containing protein</fullName>
    </recommendedName>
</protein>
<dbReference type="SUPFAM" id="SSF51604">
    <property type="entry name" value="Enolase C-terminal domain-like"/>
    <property type="match status" value="1"/>
</dbReference>
<feature type="domain" description="Mandelate racemase/muconate lactonizing enzyme C-terminal" evidence="6">
    <location>
        <begin position="140"/>
        <end position="230"/>
    </location>
</feature>
<evidence type="ECO:0000256" key="2">
    <source>
        <dbReference type="ARBA" id="ARBA00008031"/>
    </source>
</evidence>
<dbReference type="EMBL" id="UINC01044273">
    <property type="protein sequence ID" value="SVB49504.1"/>
    <property type="molecule type" value="Genomic_DNA"/>
</dbReference>
<name>A0A382EHE9_9ZZZZ</name>
<comment type="cofactor">
    <cofactor evidence="1">
        <name>Mg(2+)</name>
        <dbReference type="ChEBI" id="CHEBI:18420"/>
    </cofactor>
</comment>
<accession>A0A382EHE9</accession>
<dbReference type="PANTHER" id="PTHR48073:SF2">
    <property type="entry name" value="O-SUCCINYLBENZOATE SYNTHASE"/>
    <property type="match status" value="1"/>
</dbReference>
<dbReference type="Gene3D" id="3.30.390.10">
    <property type="entry name" value="Enolase-like, N-terminal domain"/>
    <property type="match status" value="1"/>
</dbReference>